<dbReference type="InterPro" id="IPR007492">
    <property type="entry name" value="LytTR_DNA-bd_dom"/>
</dbReference>
<dbReference type="AlphaFoldDB" id="A0AAW6E8K2"/>
<evidence type="ECO:0000313" key="6">
    <source>
        <dbReference type="Proteomes" id="UP001211015"/>
    </source>
</evidence>
<dbReference type="PANTHER" id="PTHR37299">
    <property type="entry name" value="TRANSCRIPTIONAL REGULATOR-RELATED"/>
    <property type="match status" value="1"/>
</dbReference>
<dbReference type="PANTHER" id="PTHR37299:SF1">
    <property type="entry name" value="STAGE 0 SPORULATION PROTEIN A HOMOLOG"/>
    <property type="match status" value="1"/>
</dbReference>
<comment type="function">
    <text evidence="2">May play the central regulatory role in sporulation. It may be an element of the effector pathway responsible for the activation of sporulation genes in response to nutritional stress. Spo0A may act in concert with spo0H (a sigma factor) to control the expression of some genes that are critical to the sporulation process.</text>
</comment>
<dbReference type="Gene3D" id="3.40.50.2300">
    <property type="match status" value="1"/>
</dbReference>
<reference evidence="5" key="1">
    <citation type="submission" date="2023-01" db="EMBL/GenBank/DDBJ databases">
        <title>Human gut microbiome strain richness.</title>
        <authorList>
            <person name="Chen-Liaw A."/>
        </authorList>
    </citation>
    <scope>NUCLEOTIDE SEQUENCE</scope>
    <source>
        <strain evidence="5">1001275st1_F4_1001275B_160808</strain>
    </source>
</reference>
<dbReference type="SMART" id="SM00850">
    <property type="entry name" value="LytTR"/>
    <property type="match status" value="1"/>
</dbReference>
<evidence type="ECO:0000256" key="3">
    <source>
        <dbReference type="PROSITE-ProRule" id="PRU00169"/>
    </source>
</evidence>
<sequence length="238" mass="27537">MIKIAIVDDEKYVCEHLKQLLIEYQFKYNLDFKVDIFLSCEDLFERVQSSVNYHLIFLDIEFPNMNGVNLSKKIRVGMGDIRTQIIFISAKDSYAMELFSVQPFDFIVKPVKKERLYPCISKFIKYYANSSMFFTYTLENIKHKIAISEIIYIQSERKKLKLITSNGVIICYHKFSDAVTNEMKNDMVVVKRGLAVNINHIVDTDFETVVLSNGTKLKISDGYRNSVMDVLSDKIGGS</sequence>
<dbReference type="InterPro" id="IPR001789">
    <property type="entry name" value="Sig_transdc_resp-reg_receiver"/>
</dbReference>
<dbReference type="InterPro" id="IPR046947">
    <property type="entry name" value="LytR-like"/>
</dbReference>
<gene>
    <name evidence="5" type="ORF">PNU62_10680</name>
</gene>
<protein>
    <recommendedName>
        <fullName evidence="1">Stage 0 sporulation protein A homolog</fullName>
    </recommendedName>
</protein>
<evidence type="ECO:0000259" key="4">
    <source>
        <dbReference type="PROSITE" id="PS50110"/>
    </source>
</evidence>
<evidence type="ECO:0000256" key="1">
    <source>
        <dbReference type="ARBA" id="ARBA00018672"/>
    </source>
</evidence>
<dbReference type="SMART" id="SM00448">
    <property type="entry name" value="REC"/>
    <property type="match status" value="1"/>
</dbReference>
<dbReference type="Gene3D" id="2.40.50.1020">
    <property type="entry name" value="LytTr DNA-binding domain"/>
    <property type="match status" value="1"/>
</dbReference>
<feature type="domain" description="Response regulatory" evidence="4">
    <location>
        <begin position="3"/>
        <end position="124"/>
    </location>
</feature>
<dbReference type="Proteomes" id="UP001211015">
    <property type="component" value="Unassembled WGS sequence"/>
</dbReference>
<dbReference type="RefSeq" id="WP_195388991.1">
    <property type="nucleotide sequence ID" value="NZ_JADNGL010000019.1"/>
</dbReference>
<keyword evidence="5" id="KW-0238">DNA-binding</keyword>
<keyword evidence="3" id="KW-0597">Phosphoprotein</keyword>
<organism evidence="5 6">
    <name type="scientific">Ruminococcus bicirculans</name>
    <name type="common">ex Wegman et al. 2014</name>
    <dbReference type="NCBI Taxonomy" id="1160721"/>
    <lineage>
        <taxon>Bacteria</taxon>
        <taxon>Bacillati</taxon>
        <taxon>Bacillota</taxon>
        <taxon>Clostridia</taxon>
        <taxon>Eubacteriales</taxon>
        <taxon>Oscillospiraceae</taxon>
        <taxon>Ruminococcus</taxon>
    </lineage>
</organism>
<dbReference type="GO" id="GO:0000156">
    <property type="term" value="F:phosphorelay response regulator activity"/>
    <property type="evidence" value="ECO:0007669"/>
    <property type="project" value="InterPro"/>
</dbReference>
<proteinExistence type="predicted"/>
<accession>A0AAW6E8K2</accession>
<dbReference type="InterPro" id="IPR011006">
    <property type="entry name" value="CheY-like_superfamily"/>
</dbReference>
<dbReference type="SUPFAM" id="SSF52172">
    <property type="entry name" value="CheY-like"/>
    <property type="match status" value="1"/>
</dbReference>
<dbReference type="GO" id="GO:0003677">
    <property type="term" value="F:DNA binding"/>
    <property type="evidence" value="ECO:0007669"/>
    <property type="project" value="UniProtKB-KW"/>
</dbReference>
<evidence type="ECO:0000313" key="5">
    <source>
        <dbReference type="EMBL" id="MDB8745483.1"/>
    </source>
</evidence>
<comment type="caution">
    <text evidence="5">The sequence shown here is derived from an EMBL/GenBank/DDBJ whole genome shotgun (WGS) entry which is preliminary data.</text>
</comment>
<dbReference type="Pfam" id="PF00072">
    <property type="entry name" value="Response_reg"/>
    <property type="match status" value="1"/>
</dbReference>
<dbReference type="EMBL" id="JAQMLV010000014">
    <property type="protein sequence ID" value="MDB8745483.1"/>
    <property type="molecule type" value="Genomic_DNA"/>
</dbReference>
<name>A0AAW6E8K2_9FIRM</name>
<feature type="modified residue" description="4-aspartylphosphate" evidence="3">
    <location>
        <position position="59"/>
    </location>
</feature>
<dbReference type="PROSITE" id="PS50110">
    <property type="entry name" value="RESPONSE_REGULATORY"/>
    <property type="match status" value="1"/>
</dbReference>
<dbReference type="Pfam" id="PF04397">
    <property type="entry name" value="LytTR"/>
    <property type="match status" value="1"/>
</dbReference>
<evidence type="ECO:0000256" key="2">
    <source>
        <dbReference type="ARBA" id="ARBA00024867"/>
    </source>
</evidence>